<evidence type="ECO:0000256" key="2">
    <source>
        <dbReference type="ARBA" id="ARBA00022481"/>
    </source>
</evidence>
<proteinExistence type="inferred from homology"/>
<evidence type="ECO:0000259" key="4">
    <source>
        <dbReference type="PROSITE" id="PS00745"/>
    </source>
</evidence>
<dbReference type="AlphaFoldDB" id="A0A0N5BAN1"/>
<dbReference type="Gene3D" id="3.30.160.20">
    <property type="match status" value="1"/>
</dbReference>
<evidence type="ECO:0000256" key="1">
    <source>
        <dbReference type="ARBA" id="ARBA00010835"/>
    </source>
</evidence>
<keyword evidence="3" id="KW-0648">Protein biosynthesis</keyword>
<sequence length="393" mass="44877">MFFLLSSFSRIHISKSLSVFLRNSQRNVSIYTSIIERPETSVFLKKIQENYTSIKTGQNEKELSSADISYFENVINKHKNYLDKLNEVEQLTSMINSKDADREIIEIGKDELVEVNKDLDVCTDELARAIVRMTDVDTLSNCQLEFSCGAGGSESMMFTMELYNMYMNFCKYMNFTWTPIQFDDVSSTSLRSAVVLVSGPQSYSTLRFEAGIHRVQRFPATDKSRMHTSTSSLSVLPEPEDPEIIVNANDCKIEAIRASGPGGQNVNKRSSAVRITHLPTKVIVNVMDERFQHLNLQIGYKRLAGILLQQKLDSITVKTSNSRKLQVGSKARSEKIRTFNFKDDRVTDHRLRKSISNLLEFMEGGEMLESFTKDLNDLYIMEKIEDEISRDDI</sequence>
<evidence type="ECO:0000256" key="3">
    <source>
        <dbReference type="ARBA" id="ARBA00022917"/>
    </source>
</evidence>
<dbReference type="GO" id="GO:0003747">
    <property type="term" value="F:translation release factor activity"/>
    <property type="evidence" value="ECO:0007669"/>
    <property type="project" value="InterPro"/>
</dbReference>
<keyword evidence="2" id="KW-0488">Methylation</keyword>
<dbReference type="Gene3D" id="3.30.70.1660">
    <property type="match status" value="1"/>
</dbReference>
<keyword evidence="5" id="KW-1185">Reference proteome</keyword>
<dbReference type="InterPro" id="IPR005139">
    <property type="entry name" value="PCRF"/>
</dbReference>
<dbReference type="GO" id="GO:0005737">
    <property type="term" value="C:cytoplasm"/>
    <property type="evidence" value="ECO:0007669"/>
    <property type="project" value="UniProtKB-ARBA"/>
</dbReference>
<evidence type="ECO:0000313" key="5">
    <source>
        <dbReference type="Proteomes" id="UP000046392"/>
    </source>
</evidence>
<dbReference type="SUPFAM" id="SSF75620">
    <property type="entry name" value="Release factor"/>
    <property type="match status" value="1"/>
</dbReference>
<dbReference type="STRING" id="174720.A0A0N5BAN1"/>
<dbReference type="Pfam" id="PF03462">
    <property type="entry name" value="PCRF"/>
    <property type="match status" value="1"/>
</dbReference>
<dbReference type="InterPro" id="IPR045853">
    <property type="entry name" value="Pep_chain_release_fac_I_sf"/>
</dbReference>
<comment type="similarity">
    <text evidence="1">Belongs to the prokaryotic/mitochondrial release factor family.</text>
</comment>
<evidence type="ECO:0000313" key="6">
    <source>
        <dbReference type="WBParaSite" id="SPAL_0000309800.2"/>
    </source>
</evidence>
<dbReference type="PROSITE" id="PS00745">
    <property type="entry name" value="RF_PROK_I"/>
    <property type="match status" value="1"/>
</dbReference>
<name>A0A0N5BAN1_STREA</name>
<dbReference type="PANTHER" id="PTHR43804:SF7">
    <property type="entry name" value="LD18447P"/>
    <property type="match status" value="1"/>
</dbReference>
<dbReference type="PANTHER" id="PTHR43804">
    <property type="entry name" value="LD18447P"/>
    <property type="match status" value="1"/>
</dbReference>
<dbReference type="WBParaSite" id="SPAL_0000309800.2">
    <property type="protein sequence ID" value="SPAL_0000309800.2"/>
    <property type="gene ID" value="SPAL_0000309800"/>
</dbReference>
<protein>
    <submittedName>
        <fullName evidence="6">RF_PROK_I domain-containing protein</fullName>
    </submittedName>
</protein>
<dbReference type="Proteomes" id="UP000046392">
    <property type="component" value="Unplaced"/>
</dbReference>
<organism evidence="5 6">
    <name type="scientific">Strongyloides papillosus</name>
    <name type="common">Intestinal threadworm</name>
    <dbReference type="NCBI Taxonomy" id="174720"/>
    <lineage>
        <taxon>Eukaryota</taxon>
        <taxon>Metazoa</taxon>
        <taxon>Ecdysozoa</taxon>
        <taxon>Nematoda</taxon>
        <taxon>Chromadorea</taxon>
        <taxon>Rhabditida</taxon>
        <taxon>Tylenchina</taxon>
        <taxon>Panagrolaimomorpha</taxon>
        <taxon>Strongyloidoidea</taxon>
        <taxon>Strongyloididae</taxon>
        <taxon>Strongyloides</taxon>
    </lineage>
</organism>
<dbReference type="SMART" id="SM00937">
    <property type="entry name" value="PCRF"/>
    <property type="match status" value="1"/>
</dbReference>
<dbReference type="Pfam" id="PF00472">
    <property type="entry name" value="RF-1"/>
    <property type="match status" value="1"/>
</dbReference>
<dbReference type="InterPro" id="IPR000352">
    <property type="entry name" value="Pep_chain_release_fac_I"/>
</dbReference>
<feature type="domain" description="Prokaryotic-type class I peptide chain release factors" evidence="4">
    <location>
        <begin position="257"/>
        <end position="273"/>
    </location>
</feature>
<reference evidence="6" key="1">
    <citation type="submission" date="2017-02" db="UniProtKB">
        <authorList>
            <consortium name="WormBaseParasite"/>
        </authorList>
    </citation>
    <scope>IDENTIFICATION</scope>
</reference>
<dbReference type="InterPro" id="IPR050057">
    <property type="entry name" value="Prokaryotic/Mito_RF"/>
</dbReference>
<accession>A0A0N5BAN1</accession>